<sequence>MASSNGNSITGDQMDVLDKLWDIFESVSIKWHVLVNRAGFDTIQNAKDHYDDIGKFKPGKIAITLRDLKTVMGLAEILYGVKASIPNSVVRQQW</sequence>
<dbReference type="RefSeq" id="XP_066674356.1">
    <property type="nucleotide sequence ID" value="XM_066804583.1"/>
</dbReference>
<dbReference type="GeneID" id="92037643"/>
<dbReference type="EMBL" id="JAQQWN010000002">
    <property type="protein sequence ID" value="KAK8093583.1"/>
    <property type="molecule type" value="Genomic_DNA"/>
</dbReference>
<protein>
    <submittedName>
        <fullName evidence="1">Uncharacterized protein</fullName>
    </submittedName>
</protein>
<evidence type="ECO:0000313" key="1">
    <source>
        <dbReference type="EMBL" id="KAK8093583.1"/>
    </source>
</evidence>
<evidence type="ECO:0000313" key="2">
    <source>
        <dbReference type="Proteomes" id="UP001433268"/>
    </source>
</evidence>
<name>A0ABR1XAF2_9PEZI</name>
<dbReference type="Proteomes" id="UP001433268">
    <property type="component" value="Unassembled WGS sequence"/>
</dbReference>
<accession>A0ABR1XAF2</accession>
<comment type="caution">
    <text evidence="1">The sequence shown here is derived from an EMBL/GenBank/DDBJ whole genome shotgun (WGS) entry which is preliminary data.</text>
</comment>
<gene>
    <name evidence="1" type="ORF">PG997_000268</name>
</gene>
<reference evidence="1 2" key="1">
    <citation type="submission" date="2023-01" db="EMBL/GenBank/DDBJ databases">
        <title>Analysis of 21 Apiospora genomes using comparative genomics revels a genus with tremendous synthesis potential of carbohydrate active enzymes and secondary metabolites.</title>
        <authorList>
            <person name="Sorensen T."/>
        </authorList>
    </citation>
    <scope>NUCLEOTIDE SEQUENCE [LARGE SCALE GENOMIC DNA]</scope>
    <source>
        <strain evidence="1 2">CBS 114990</strain>
    </source>
</reference>
<proteinExistence type="predicted"/>
<keyword evidence="2" id="KW-1185">Reference proteome</keyword>
<organism evidence="1 2">
    <name type="scientific">Apiospora hydei</name>
    <dbReference type="NCBI Taxonomy" id="1337664"/>
    <lineage>
        <taxon>Eukaryota</taxon>
        <taxon>Fungi</taxon>
        <taxon>Dikarya</taxon>
        <taxon>Ascomycota</taxon>
        <taxon>Pezizomycotina</taxon>
        <taxon>Sordariomycetes</taxon>
        <taxon>Xylariomycetidae</taxon>
        <taxon>Amphisphaeriales</taxon>
        <taxon>Apiosporaceae</taxon>
        <taxon>Apiospora</taxon>
    </lineage>
</organism>